<accession>A0A0A9CFR0</accession>
<dbReference type="EMBL" id="GBRH01222791">
    <property type="protein sequence ID" value="JAD75104.1"/>
    <property type="molecule type" value="Transcribed_RNA"/>
</dbReference>
<evidence type="ECO:0000313" key="1">
    <source>
        <dbReference type="EMBL" id="JAD75104.1"/>
    </source>
</evidence>
<dbReference type="AlphaFoldDB" id="A0A0A9CFR0"/>
<sequence length="102" mass="10506">MLPRLLYAAVPLPAPQAGGAAVAAAVLHRVGRALRSVDLEAAVQGPCHGGEEGRAGCQTRGWKIQAHCGSPKNNFRVEGKFCCKGARAPEIMGGESGSEKGI</sequence>
<proteinExistence type="predicted"/>
<reference evidence="1" key="1">
    <citation type="submission" date="2014-09" db="EMBL/GenBank/DDBJ databases">
        <authorList>
            <person name="Magalhaes I.L.F."/>
            <person name="Oliveira U."/>
            <person name="Santos F.R."/>
            <person name="Vidigal T.H.D.A."/>
            <person name="Brescovit A.D."/>
            <person name="Santos A.J."/>
        </authorList>
    </citation>
    <scope>NUCLEOTIDE SEQUENCE</scope>
    <source>
        <tissue evidence="1">Shoot tissue taken approximately 20 cm above the soil surface</tissue>
    </source>
</reference>
<name>A0A0A9CFR0_ARUDO</name>
<reference evidence="1" key="2">
    <citation type="journal article" date="2015" name="Data Brief">
        <title>Shoot transcriptome of the giant reed, Arundo donax.</title>
        <authorList>
            <person name="Barrero R.A."/>
            <person name="Guerrero F.D."/>
            <person name="Moolhuijzen P."/>
            <person name="Goolsby J.A."/>
            <person name="Tidwell J."/>
            <person name="Bellgard S.E."/>
            <person name="Bellgard M.I."/>
        </authorList>
    </citation>
    <scope>NUCLEOTIDE SEQUENCE</scope>
    <source>
        <tissue evidence="1">Shoot tissue taken approximately 20 cm above the soil surface</tissue>
    </source>
</reference>
<protein>
    <submittedName>
        <fullName evidence="1">OVA2</fullName>
    </submittedName>
</protein>
<organism evidence="1">
    <name type="scientific">Arundo donax</name>
    <name type="common">Giant reed</name>
    <name type="synonym">Donax arundinaceus</name>
    <dbReference type="NCBI Taxonomy" id="35708"/>
    <lineage>
        <taxon>Eukaryota</taxon>
        <taxon>Viridiplantae</taxon>
        <taxon>Streptophyta</taxon>
        <taxon>Embryophyta</taxon>
        <taxon>Tracheophyta</taxon>
        <taxon>Spermatophyta</taxon>
        <taxon>Magnoliopsida</taxon>
        <taxon>Liliopsida</taxon>
        <taxon>Poales</taxon>
        <taxon>Poaceae</taxon>
        <taxon>PACMAD clade</taxon>
        <taxon>Arundinoideae</taxon>
        <taxon>Arundineae</taxon>
        <taxon>Arundo</taxon>
    </lineage>
</organism>